<evidence type="ECO:0000313" key="2">
    <source>
        <dbReference type="Proteomes" id="UP000005867"/>
    </source>
</evidence>
<dbReference type="SUPFAM" id="SSF160975">
    <property type="entry name" value="AF1531-like"/>
    <property type="match status" value="1"/>
</dbReference>
<protein>
    <recommendedName>
        <fullName evidence="3">Nucleotide binding protein</fullName>
    </recommendedName>
</protein>
<keyword evidence="2" id="KW-1185">Reference proteome</keyword>
<evidence type="ECO:0000313" key="1">
    <source>
        <dbReference type="EMBL" id="AET32710.1"/>
    </source>
</evidence>
<dbReference type="InterPro" id="IPR012340">
    <property type="entry name" value="NA-bd_OB-fold"/>
</dbReference>
<dbReference type="RefSeq" id="WP_014288538.1">
    <property type="nucleotide sequence ID" value="NC_016645.1"/>
</dbReference>
<dbReference type="KEGG" id="pyr:P186_1281"/>
<dbReference type="PANTHER" id="PTHR40734:SF1">
    <property type="entry name" value="DNA-BINDING PROTEIN"/>
    <property type="match status" value="1"/>
</dbReference>
<dbReference type="GeneID" id="11595538"/>
<gene>
    <name evidence="1" type="ORF">P186_1281</name>
</gene>
<dbReference type="HOGENOM" id="CLU_076814_1_0_2"/>
<name>G7VDC5_9CREN</name>
<evidence type="ECO:0008006" key="3">
    <source>
        <dbReference type="Google" id="ProtNLM"/>
    </source>
</evidence>
<dbReference type="eggNOG" id="arCOG04130">
    <property type="taxonomic scope" value="Archaea"/>
</dbReference>
<dbReference type="STRING" id="1104324.P186_1281"/>
<organism evidence="1 2">
    <name type="scientific">Pyrobaculum ferrireducens</name>
    <dbReference type="NCBI Taxonomy" id="1104324"/>
    <lineage>
        <taxon>Archaea</taxon>
        <taxon>Thermoproteota</taxon>
        <taxon>Thermoprotei</taxon>
        <taxon>Thermoproteales</taxon>
        <taxon>Thermoproteaceae</taxon>
        <taxon>Pyrobaculum</taxon>
    </lineage>
</organism>
<dbReference type="InterPro" id="IPR007003">
    <property type="entry name" value="DUF655"/>
</dbReference>
<dbReference type="PANTHER" id="PTHR40734">
    <property type="entry name" value="TRNA-SPECIFIC ADENOSINE DEAMINASE-RELATED"/>
    <property type="match status" value="1"/>
</dbReference>
<accession>G7VDC5</accession>
<dbReference type="Pfam" id="PF04919">
    <property type="entry name" value="DUF655"/>
    <property type="match status" value="1"/>
</dbReference>
<reference evidence="1 2" key="1">
    <citation type="journal article" date="2012" name="J. Bacteriol.">
        <title>Complete genome sequence of strain 1860, a crenarchaeon of the genus pyrobaculum able to grow with various electron acceptors.</title>
        <authorList>
            <person name="Mardanov A.V."/>
            <person name="Gumerov V.M."/>
            <person name="Slobodkina G.B."/>
            <person name="Beletsky A.V."/>
            <person name="Bonch-Osmolovskaya E.A."/>
            <person name="Ravin N.V."/>
            <person name="Skryabin K.G."/>
        </authorList>
    </citation>
    <scope>NUCLEOTIDE SEQUENCE [LARGE SCALE GENOMIC DNA]</scope>
    <source>
        <strain evidence="1 2">1860</strain>
    </source>
</reference>
<dbReference type="OrthoDB" id="7902at2157"/>
<dbReference type="AlphaFoldDB" id="G7VDC5"/>
<dbReference type="EMBL" id="CP003098">
    <property type="protein sequence ID" value="AET32710.1"/>
    <property type="molecule type" value="Genomic_DNA"/>
</dbReference>
<dbReference type="Proteomes" id="UP000005867">
    <property type="component" value="Chromosome"/>
</dbReference>
<dbReference type="Gene3D" id="1.10.150.280">
    <property type="entry name" value="AF1531-like domain"/>
    <property type="match status" value="1"/>
</dbReference>
<dbReference type="BioCyc" id="PSP1104324:GJSN-1255-MONOMER"/>
<dbReference type="Gene3D" id="2.40.50.140">
    <property type="entry name" value="Nucleic acid-binding proteins"/>
    <property type="match status" value="1"/>
</dbReference>
<proteinExistence type="predicted"/>
<sequence length="196" mass="22884">MRGRREEYAYVVDILPPEVAVYKLPPKIRREFPHDVSYAHLVGEDHFTLLEVTLKKGTVVEIGERVYVGQGQRDKVDKIVRRIRYDDLQPQGRENLNAVVRKIVEQQESRFVKWLNEAGPITLKLHSLELLKGIGKKKVQEILEERKKRPFTSYEDVKQRAGIDIVELITERILREITGEDSYYLFALPPPQHAEQ</sequence>